<dbReference type="OrthoDB" id="190835at2759"/>
<dbReference type="InterPro" id="IPR003599">
    <property type="entry name" value="Ig_sub"/>
</dbReference>
<dbReference type="OMA" id="HNMNENG"/>
<dbReference type="SMART" id="SM00409">
    <property type="entry name" value="IG"/>
    <property type="match status" value="2"/>
</dbReference>
<keyword evidence="1" id="KW-0812">Transmembrane</keyword>
<dbReference type="InterPro" id="IPR036179">
    <property type="entry name" value="Ig-like_dom_sf"/>
</dbReference>
<dbReference type="PANTHER" id="PTHR23279:SF41">
    <property type="entry name" value="DEFECTIVE PROBOSCIS EXTENSION RESPONSE 4-RELATED"/>
    <property type="match status" value="1"/>
</dbReference>
<dbReference type="SMART" id="SM00408">
    <property type="entry name" value="IGc2"/>
    <property type="match status" value="2"/>
</dbReference>
<dbReference type="InterPro" id="IPR007110">
    <property type="entry name" value="Ig-like_dom"/>
</dbReference>
<reference evidence="5" key="1">
    <citation type="submission" date="2025-08" db="UniProtKB">
        <authorList>
            <consortium name="RefSeq"/>
        </authorList>
    </citation>
    <scope>IDENTIFICATION</scope>
    <source>
        <tissue evidence="5">Whole organism</tissue>
    </source>
</reference>
<feature type="domain" description="Ig-like" evidence="3">
    <location>
        <begin position="139"/>
        <end position="231"/>
    </location>
</feature>
<evidence type="ECO:0000313" key="4">
    <source>
        <dbReference type="Proteomes" id="UP000694843"/>
    </source>
</evidence>
<dbReference type="InterPro" id="IPR013783">
    <property type="entry name" value="Ig-like_fold"/>
</dbReference>
<sequence>MAWLKVLLQLCLYFIAMKSVAPLKRHRQRSYADDVVVSGYSEVAAAPYFLSPGPRNITTAQSHTAYLHCRVASLGDEAQVSWIRKRDLHVLSSGRVVFATDERFGVIHTDDKSENWTLQIKFTQLRDSGIYECQVNTVPKISMAYQLNVVESEAIIQGPEYVKAGSTINLTCTVNLPDMQGLLFWYHDSEILSYEDHGRVKIYTKEDASGRTVSQLTIEGAQLSHSGNYTCWPTSAIPKSVIVNVVLQGEQPAAMQTGVATILNSTKFSSLFSSVFVMMASAGITAILAALADCGTRFGLNPNSQR</sequence>
<keyword evidence="1" id="KW-1133">Transmembrane helix</keyword>
<keyword evidence="1" id="KW-0472">Membrane</keyword>
<dbReference type="GO" id="GO:0032589">
    <property type="term" value="C:neuron projection membrane"/>
    <property type="evidence" value="ECO:0007669"/>
    <property type="project" value="TreeGrafter"/>
</dbReference>
<gene>
    <name evidence="5" type="primary">LOC108675217</name>
</gene>
<protein>
    <submittedName>
        <fullName evidence="5">Uncharacterized protein LOC108675217</fullName>
    </submittedName>
</protein>
<feature type="signal peptide" evidence="2">
    <location>
        <begin position="1"/>
        <end position="22"/>
    </location>
</feature>
<evidence type="ECO:0000259" key="3">
    <source>
        <dbReference type="PROSITE" id="PS50835"/>
    </source>
</evidence>
<dbReference type="KEGG" id="hazt:108675217"/>
<dbReference type="InterPro" id="IPR013106">
    <property type="entry name" value="Ig_V-set"/>
</dbReference>
<dbReference type="Gene3D" id="2.60.40.10">
    <property type="entry name" value="Immunoglobulins"/>
    <property type="match status" value="2"/>
</dbReference>
<accession>A0A979FRX5</accession>
<proteinExistence type="predicted"/>
<dbReference type="Pfam" id="PF07686">
    <property type="entry name" value="V-set"/>
    <property type="match status" value="1"/>
</dbReference>
<keyword evidence="2" id="KW-0732">Signal</keyword>
<dbReference type="GO" id="GO:0050808">
    <property type="term" value="P:synapse organization"/>
    <property type="evidence" value="ECO:0007669"/>
    <property type="project" value="TreeGrafter"/>
</dbReference>
<feature type="chain" id="PRO_5037777816" evidence="2">
    <location>
        <begin position="23"/>
        <end position="306"/>
    </location>
</feature>
<feature type="domain" description="Ig-like" evidence="3">
    <location>
        <begin position="47"/>
        <end position="136"/>
    </location>
</feature>
<name>A0A979FRX5_HYAAZ</name>
<dbReference type="FunFam" id="2.60.40.10:FF:000129">
    <property type="entry name" value="CLUMA_CG018772, isoform A"/>
    <property type="match status" value="1"/>
</dbReference>
<organism evidence="4 5">
    <name type="scientific">Hyalella azteca</name>
    <name type="common">Amphipod</name>
    <dbReference type="NCBI Taxonomy" id="294128"/>
    <lineage>
        <taxon>Eukaryota</taxon>
        <taxon>Metazoa</taxon>
        <taxon>Ecdysozoa</taxon>
        <taxon>Arthropoda</taxon>
        <taxon>Crustacea</taxon>
        <taxon>Multicrustacea</taxon>
        <taxon>Malacostraca</taxon>
        <taxon>Eumalacostraca</taxon>
        <taxon>Peracarida</taxon>
        <taxon>Amphipoda</taxon>
        <taxon>Senticaudata</taxon>
        <taxon>Talitrida</taxon>
        <taxon>Talitroidea</taxon>
        <taxon>Hyalellidae</taxon>
        <taxon>Hyalella</taxon>
    </lineage>
</organism>
<feature type="transmembrane region" description="Helical" evidence="1">
    <location>
        <begin position="271"/>
        <end position="292"/>
    </location>
</feature>
<dbReference type="Pfam" id="PF13927">
    <property type="entry name" value="Ig_3"/>
    <property type="match status" value="1"/>
</dbReference>
<dbReference type="SUPFAM" id="SSF48726">
    <property type="entry name" value="Immunoglobulin"/>
    <property type="match status" value="2"/>
</dbReference>
<evidence type="ECO:0000313" key="5">
    <source>
        <dbReference type="RefSeq" id="XP_047739901.1"/>
    </source>
</evidence>
<dbReference type="AlphaFoldDB" id="A0A979FRX5"/>
<dbReference type="PROSITE" id="PS50835">
    <property type="entry name" value="IG_LIKE"/>
    <property type="match status" value="2"/>
</dbReference>
<dbReference type="RefSeq" id="XP_047739901.1">
    <property type="nucleotide sequence ID" value="XM_047883945.1"/>
</dbReference>
<keyword evidence="4" id="KW-1185">Reference proteome</keyword>
<evidence type="ECO:0000256" key="2">
    <source>
        <dbReference type="SAM" id="SignalP"/>
    </source>
</evidence>
<dbReference type="PANTHER" id="PTHR23279">
    <property type="entry name" value="DEFECTIVE PROBOSCIS EXTENSION RESPONSE DPR -RELATED"/>
    <property type="match status" value="1"/>
</dbReference>
<dbReference type="InterPro" id="IPR003598">
    <property type="entry name" value="Ig_sub2"/>
</dbReference>
<dbReference type="GeneID" id="108675217"/>
<evidence type="ECO:0000256" key="1">
    <source>
        <dbReference type="SAM" id="Phobius"/>
    </source>
</evidence>
<dbReference type="InterPro" id="IPR037448">
    <property type="entry name" value="Zig-8"/>
</dbReference>
<dbReference type="Proteomes" id="UP000694843">
    <property type="component" value="Unplaced"/>
</dbReference>